<reference evidence="2" key="1">
    <citation type="submission" date="2020-07" db="EMBL/GenBank/DDBJ databases">
        <authorList>
            <person name="Nieuwenhuis M."/>
            <person name="Van De Peppel L.J.J."/>
        </authorList>
    </citation>
    <scope>NUCLEOTIDE SEQUENCE</scope>
    <source>
        <strain evidence="2">AP01</strain>
        <tissue evidence="2">Mycelium</tissue>
    </source>
</reference>
<protein>
    <submittedName>
        <fullName evidence="2">Uncharacterized protein</fullName>
    </submittedName>
</protein>
<dbReference type="SUPFAM" id="SSF52047">
    <property type="entry name" value="RNI-like"/>
    <property type="match status" value="1"/>
</dbReference>
<feature type="region of interest" description="Disordered" evidence="1">
    <location>
        <begin position="53"/>
        <end position="85"/>
    </location>
</feature>
<dbReference type="InterPro" id="IPR032675">
    <property type="entry name" value="LRR_dom_sf"/>
</dbReference>
<accession>A0A9P7K9L6</accession>
<reference evidence="2" key="2">
    <citation type="submission" date="2021-10" db="EMBL/GenBank/DDBJ databases">
        <title>Phylogenomics reveals ancestral predisposition of the termite-cultivated fungus Termitomyces towards a domesticated lifestyle.</title>
        <authorList>
            <person name="Auxier B."/>
            <person name="Grum-Grzhimaylo A."/>
            <person name="Cardenas M.E."/>
            <person name="Lodge J.D."/>
            <person name="Laessoe T."/>
            <person name="Pedersen O."/>
            <person name="Smith M.E."/>
            <person name="Kuyper T.W."/>
            <person name="Franco-Molano E.A."/>
            <person name="Baroni T.J."/>
            <person name="Aanen D.K."/>
        </authorList>
    </citation>
    <scope>NUCLEOTIDE SEQUENCE</scope>
    <source>
        <strain evidence="2">AP01</strain>
        <tissue evidence="2">Mycelium</tissue>
    </source>
</reference>
<dbReference type="Gene3D" id="3.80.10.10">
    <property type="entry name" value="Ribonuclease Inhibitor"/>
    <property type="match status" value="1"/>
</dbReference>
<evidence type="ECO:0000313" key="2">
    <source>
        <dbReference type="EMBL" id="KAG5643556.1"/>
    </source>
</evidence>
<dbReference type="AlphaFoldDB" id="A0A9P7K9L6"/>
<keyword evidence="3" id="KW-1185">Reference proteome</keyword>
<evidence type="ECO:0000256" key="1">
    <source>
        <dbReference type="SAM" id="MobiDB-lite"/>
    </source>
</evidence>
<dbReference type="OrthoDB" id="3360340at2759"/>
<dbReference type="Proteomes" id="UP000775547">
    <property type="component" value="Unassembled WGS sequence"/>
</dbReference>
<comment type="caution">
    <text evidence="2">The sequence shown here is derived from an EMBL/GenBank/DDBJ whole genome shotgun (WGS) entry which is preliminary data.</text>
</comment>
<organism evidence="2 3">
    <name type="scientific">Asterophora parasitica</name>
    <dbReference type="NCBI Taxonomy" id="117018"/>
    <lineage>
        <taxon>Eukaryota</taxon>
        <taxon>Fungi</taxon>
        <taxon>Dikarya</taxon>
        <taxon>Basidiomycota</taxon>
        <taxon>Agaricomycotina</taxon>
        <taxon>Agaricomycetes</taxon>
        <taxon>Agaricomycetidae</taxon>
        <taxon>Agaricales</taxon>
        <taxon>Tricholomatineae</taxon>
        <taxon>Lyophyllaceae</taxon>
        <taxon>Asterophora</taxon>
    </lineage>
</organism>
<feature type="compositionally biased region" description="Acidic residues" evidence="1">
    <location>
        <begin position="57"/>
        <end position="74"/>
    </location>
</feature>
<name>A0A9P7K9L6_9AGAR</name>
<proteinExistence type="predicted"/>
<dbReference type="EMBL" id="JABCKV010000106">
    <property type="protein sequence ID" value="KAG5643556.1"/>
    <property type="molecule type" value="Genomic_DNA"/>
</dbReference>
<evidence type="ECO:0000313" key="3">
    <source>
        <dbReference type="Proteomes" id="UP000775547"/>
    </source>
</evidence>
<gene>
    <name evidence="2" type="ORF">DXG03_000650</name>
</gene>
<sequence>MTVAGCDGEEPSPTKSLVFHKTIYKPPRFGQLSHHFTRRYSVNPLRTHDYDEYFPCSDDDVEDESSTESEDASLPDEAGPSRALDTRPPRVFLLELLPPEILEHIAASLREPVPALEAASRYIDDRYSDFSQARFSLSAFSKVCSTLRGTVERILYRDIQLDFTGWKGRKHTKWPAASLSLLLRTLETRPALGRFVYAAALDYPLSSESEALEKGLQDFLALTPNLKTLFLGQCPLALWDFPHLKATTFATTFAPGILPSILNHFPDLQDLYLRDCHIMGFSLALPQHTLRTIRLDSNHEHAAGHISRALILCSDTVHHMDIRFIGGLLHPAPNFTPRVPFIGVAPATALTSLRLDNISVFSQLDSAYIQVLLSLPSLKHLHVSNHSCFSPNAFGELPPVLSRITITDYYGYWERVPPDAASEDKDAEFMLALSAAISMSARKIALVVVSAGRGPRESLDHMHDACELENVHHSEVDGPKAFVEINFPEP</sequence>